<evidence type="ECO:0000313" key="2">
    <source>
        <dbReference type="Proteomes" id="UP000287651"/>
    </source>
</evidence>
<dbReference type="EMBL" id="AMZH03010932">
    <property type="protein sequence ID" value="RRT53818.1"/>
    <property type="molecule type" value="Genomic_DNA"/>
</dbReference>
<organism evidence="1 2">
    <name type="scientific">Ensete ventricosum</name>
    <name type="common">Abyssinian banana</name>
    <name type="synonym">Musa ensete</name>
    <dbReference type="NCBI Taxonomy" id="4639"/>
    <lineage>
        <taxon>Eukaryota</taxon>
        <taxon>Viridiplantae</taxon>
        <taxon>Streptophyta</taxon>
        <taxon>Embryophyta</taxon>
        <taxon>Tracheophyta</taxon>
        <taxon>Spermatophyta</taxon>
        <taxon>Magnoliopsida</taxon>
        <taxon>Liliopsida</taxon>
        <taxon>Zingiberales</taxon>
        <taxon>Musaceae</taxon>
        <taxon>Ensete</taxon>
    </lineage>
</organism>
<gene>
    <name evidence="1" type="ORF">B296_00049592</name>
</gene>
<dbReference type="Proteomes" id="UP000287651">
    <property type="component" value="Unassembled WGS sequence"/>
</dbReference>
<comment type="caution">
    <text evidence="1">The sequence shown here is derived from an EMBL/GenBank/DDBJ whole genome shotgun (WGS) entry which is preliminary data.</text>
</comment>
<reference evidence="1 2" key="1">
    <citation type="journal article" date="2014" name="Agronomy (Basel)">
        <title>A Draft Genome Sequence for Ensete ventricosum, the Drought-Tolerant Tree Against Hunger.</title>
        <authorList>
            <person name="Harrison J."/>
            <person name="Moore K.A."/>
            <person name="Paszkiewicz K."/>
            <person name="Jones T."/>
            <person name="Grant M."/>
            <person name="Ambacheew D."/>
            <person name="Muzemil S."/>
            <person name="Studholme D.J."/>
        </authorList>
    </citation>
    <scope>NUCLEOTIDE SEQUENCE [LARGE SCALE GENOMIC DNA]</scope>
</reference>
<dbReference type="AlphaFoldDB" id="A0A426YQ19"/>
<proteinExistence type="predicted"/>
<name>A0A426YQ19_ENSVE</name>
<accession>A0A426YQ19</accession>
<sequence>MRNRSITVSTVIGHYRAVTIDFDHRRLISGSINQGKQKKKRENLEIRHCSPDLDPSPAGFLVLRWENLRQSQGEEISPRGEKKCLPLIVITWKNVPPSDMAAPIHDRFKAPNGLYHRPGHGSWSISIPYKKATSNLALSLKAYDVCHVSKVLPSFWPLYSPTRSTNLSLVFDSPTLRSRGQTPPLPKFQWARSRESVASHAIEPDSSATIVDGEDRECHENIAYY</sequence>
<evidence type="ECO:0000313" key="1">
    <source>
        <dbReference type="EMBL" id="RRT53818.1"/>
    </source>
</evidence>
<protein>
    <submittedName>
        <fullName evidence="1">Uncharacterized protein</fullName>
    </submittedName>
</protein>